<evidence type="ECO:0000259" key="2">
    <source>
        <dbReference type="Pfam" id="PF19815"/>
    </source>
</evidence>
<feature type="signal peptide" evidence="1">
    <location>
        <begin position="1"/>
        <end position="33"/>
    </location>
</feature>
<dbReference type="RefSeq" id="WP_089686194.1">
    <property type="nucleotide sequence ID" value="NZ_FNFO01000010.1"/>
</dbReference>
<dbReference type="EMBL" id="FNFO01000010">
    <property type="protein sequence ID" value="SDM09384.1"/>
    <property type="molecule type" value="Genomic_DNA"/>
</dbReference>
<proteinExistence type="predicted"/>
<dbReference type="InterPro" id="IPR011050">
    <property type="entry name" value="Pectin_lyase_fold/virulence"/>
</dbReference>
<sequence length="1052" mass="117774">MNLISHFPWSVFCKRSTFVSSLCLALAVQTAAAQEGDIPVWPGPDGKLVYTPDSLGNRVPDFSYAGYKGAVQPLPNVPIQVVVSPQAGDATARIQAALDYVAALRPGPDGIRGAVLLEKGRYEVQGALRMDASGVVLRGSGMGEDGTVVVGAGLDRQTLLRVAGEEDRQLGETVTVTDGYVPVGAMQVQVKRPQAFRVGDQVQVRRPSTETWIQALAMEDFGGETGWIGWKPGERDVVWDREITAIEGNRLTLDAPLTTALDAHYGGGTVAKYTWLGRIEQVGIENLRLQSTYDENNPKDEAHRWMAITLENVRDAWVRQVVFEHFAGSAVAVWRTGSRITVEDCQSLEPVSEIGGQRRYTFWTEGQQTLFQRLYAEHGYHDFAVGFMAAGPNAFVQCTSSLPYSFSGAIDSWASGVLFDVVSVDGEALSFRNRWSEEQGAGWTAANSLFWQCSAARIDCFRPPTAQNWAFGVWSQFAGHGYWHEVNSHIRPRSLYYAQLEERLGEEAGTRAQLLPMESEGLTSPTLEEAAELNALARKPLVLLPEWISRAPERNPIPTDGKGIKTWEQLKLRLPKEQVTKAVPMQLKNGWLVQGDHLMTGRQMPVPWWRGNIRYYDAQKAKPAVTRWVPGRVGTGWTDDLQTVVDTMVSRNIVALDHNYGLWYERRRDDHERVRRMNPEVWAPFYEQPFARSGQGAAWDQLSKYDLTKYNPWYWSRLRQFAVLAAQNGLVLFHQNYFQHNILEAGAHWADSPWRPANNVNETDFPEPPPYAGDKRIFLAEQFYDIAHPVRRELHRAYIRQCLDNFVGTPNVIQFISAEYTGPLHFVEFWLDVVQAWQEETGHDATIALSTTKDVQDAILADPKRAAVVDVIDIRYWRYGENSVLYAPEGGKNLAPRQHARQMKAPKRTLEATYQAVREYRERYPDKAVLYSSDGWDVFGWGVFMGGGSLAALPATTNAELLQHAAGLQPLALPNPDAWALANAQQGEYVVWNWASEPLSLDLQAIKGNFRVRWINPADGCVLPQEGKIKGGSIVTLPSPPTEGAIAWVTRR</sequence>
<feature type="domain" description="DUF6298" evidence="2">
    <location>
        <begin position="481"/>
        <end position="966"/>
    </location>
</feature>
<feature type="chain" id="PRO_5011638397" description="DUF6298 domain-containing protein" evidence="1">
    <location>
        <begin position="34"/>
        <end position="1052"/>
    </location>
</feature>
<protein>
    <recommendedName>
        <fullName evidence="2">DUF6298 domain-containing protein</fullName>
    </recommendedName>
</protein>
<dbReference type="Gene3D" id="2.160.20.10">
    <property type="entry name" value="Single-stranded right-handed beta-helix, Pectin lyase-like"/>
    <property type="match status" value="1"/>
</dbReference>
<dbReference type="STRING" id="1075417.SAMN05421823_110143"/>
<dbReference type="InterPro" id="IPR046265">
    <property type="entry name" value="DUF6298"/>
</dbReference>
<organism evidence="3 4">
    <name type="scientific">Catalinimonas alkaloidigena</name>
    <dbReference type="NCBI Taxonomy" id="1075417"/>
    <lineage>
        <taxon>Bacteria</taxon>
        <taxon>Pseudomonadati</taxon>
        <taxon>Bacteroidota</taxon>
        <taxon>Cytophagia</taxon>
        <taxon>Cytophagales</taxon>
        <taxon>Catalimonadaceae</taxon>
        <taxon>Catalinimonas</taxon>
    </lineage>
</organism>
<keyword evidence="1" id="KW-0732">Signal</keyword>
<dbReference type="OrthoDB" id="5488826at2"/>
<accession>A0A1G9QE70</accession>
<dbReference type="Proteomes" id="UP000198510">
    <property type="component" value="Unassembled WGS sequence"/>
</dbReference>
<dbReference type="AlphaFoldDB" id="A0A1G9QE70"/>
<evidence type="ECO:0000256" key="1">
    <source>
        <dbReference type="SAM" id="SignalP"/>
    </source>
</evidence>
<dbReference type="InterPro" id="IPR012334">
    <property type="entry name" value="Pectin_lyas_fold"/>
</dbReference>
<dbReference type="SUPFAM" id="SSF51126">
    <property type="entry name" value="Pectin lyase-like"/>
    <property type="match status" value="1"/>
</dbReference>
<evidence type="ECO:0000313" key="4">
    <source>
        <dbReference type="Proteomes" id="UP000198510"/>
    </source>
</evidence>
<gene>
    <name evidence="3" type="ORF">SAMN05421823_110143</name>
</gene>
<dbReference type="Pfam" id="PF19815">
    <property type="entry name" value="DUF6298"/>
    <property type="match status" value="1"/>
</dbReference>
<evidence type="ECO:0000313" key="3">
    <source>
        <dbReference type="EMBL" id="SDM09384.1"/>
    </source>
</evidence>
<reference evidence="3 4" key="1">
    <citation type="submission" date="2016-10" db="EMBL/GenBank/DDBJ databases">
        <authorList>
            <person name="de Groot N.N."/>
        </authorList>
    </citation>
    <scope>NUCLEOTIDE SEQUENCE [LARGE SCALE GENOMIC DNA]</scope>
    <source>
        <strain evidence="3 4">DSM 25186</strain>
    </source>
</reference>
<name>A0A1G9QE70_9BACT</name>
<keyword evidence="4" id="KW-1185">Reference proteome</keyword>